<proteinExistence type="predicted"/>
<protein>
    <submittedName>
        <fullName evidence="1">Uncharacterized protein</fullName>
    </submittedName>
</protein>
<accession>A0ABU6YSW2</accession>
<gene>
    <name evidence="1" type="ORF">PIB30_084447</name>
</gene>
<dbReference type="EMBL" id="JASCZI010243026">
    <property type="protein sequence ID" value="MED6212546.1"/>
    <property type="molecule type" value="Genomic_DNA"/>
</dbReference>
<evidence type="ECO:0000313" key="1">
    <source>
        <dbReference type="EMBL" id="MED6212546.1"/>
    </source>
</evidence>
<organism evidence="1 2">
    <name type="scientific">Stylosanthes scabra</name>
    <dbReference type="NCBI Taxonomy" id="79078"/>
    <lineage>
        <taxon>Eukaryota</taxon>
        <taxon>Viridiplantae</taxon>
        <taxon>Streptophyta</taxon>
        <taxon>Embryophyta</taxon>
        <taxon>Tracheophyta</taxon>
        <taxon>Spermatophyta</taxon>
        <taxon>Magnoliopsida</taxon>
        <taxon>eudicotyledons</taxon>
        <taxon>Gunneridae</taxon>
        <taxon>Pentapetalae</taxon>
        <taxon>rosids</taxon>
        <taxon>fabids</taxon>
        <taxon>Fabales</taxon>
        <taxon>Fabaceae</taxon>
        <taxon>Papilionoideae</taxon>
        <taxon>50 kb inversion clade</taxon>
        <taxon>dalbergioids sensu lato</taxon>
        <taxon>Dalbergieae</taxon>
        <taxon>Pterocarpus clade</taxon>
        <taxon>Stylosanthes</taxon>
    </lineage>
</organism>
<name>A0ABU6YSW2_9FABA</name>
<evidence type="ECO:0000313" key="2">
    <source>
        <dbReference type="Proteomes" id="UP001341840"/>
    </source>
</evidence>
<sequence>MLESLRCVETMYVYKGDIAAYVHKSQFSYVWAHVSAFYSPQTCLNRSEGSYNLTEFDRLYTFSQNASAQELLHLVMAELPFFFFPFSSP</sequence>
<comment type="caution">
    <text evidence="1">The sequence shown here is derived from an EMBL/GenBank/DDBJ whole genome shotgun (WGS) entry which is preliminary data.</text>
</comment>
<keyword evidence="2" id="KW-1185">Reference proteome</keyword>
<reference evidence="1 2" key="1">
    <citation type="journal article" date="2023" name="Plants (Basel)">
        <title>Bridging the Gap: Combining Genomics and Transcriptomics Approaches to Understand Stylosanthes scabra, an Orphan Legume from the Brazilian Caatinga.</title>
        <authorList>
            <person name="Ferreira-Neto J.R.C."/>
            <person name="da Silva M.D."/>
            <person name="Binneck E."/>
            <person name="de Melo N.F."/>
            <person name="da Silva R.H."/>
            <person name="de Melo A.L.T.M."/>
            <person name="Pandolfi V."/>
            <person name="Bustamante F.O."/>
            <person name="Brasileiro-Vidal A.C."/>
            <person name="Benko-Iseppon A.M."/>
        </authorList>
    </citation>
    <scope>NUCLEOTIDE SEQUENCE [LARGE SCALE GENOMIC DNA]</scope>
    <source>
        <tissue evidence="1">Leaves</tissue>
    </source>
</reference>
<dbReference type="Proteomes" id="UP001341840">
    <property type="component" value="Unassembled WGS sequence"/>
</dbReference>